<name>A0A3P1CGX9_9BACT</name>
<evidence type="ECO:0000256" key="2">
    <source>
        <dbReference type="ARBA" id="ARBA00023125"/>
    </source>
</evidence>
<dbReference type="InterPro" id="IPR018060">
    <property type="entry name" value="HTH_AraC"/>
</dbReference>
<keyword evidence="7" id="KW-1185">Reference proteome</keyword>
<dbReference type="Proteomes" id="UP000274271">
    <property type="component" value="Unassembled WGS sequence"/>
</dbReference>
<dbReference type="PRINTS" id="PR00032">
    <property type="entry name" value="HTHARAC"/>
</dbReference>
<evidence type="ECO:0000256" key="1">
    <source>
        <dbReference type="ARBA" id="ARBA00023015"/>
    </source>
</evidence>
<accession>A0A3P1CGX9</accession>
<dbReference type="InterPro" id="IPR018634">
    <property type="entry name" value="ChrB_C"/>
</dbReference>
<dbReference type="Pfam" id="PF09828">
    <property type="entry name" value="ChrB_C"/>
    <property type="match status" value="1"/>
</dbReference>
<dbReference type="EMBL" id="RQJP01000004">
    <property type="protein sequence ID" value="RRB12613.1"/>
    <property type="molecule type" value="Genomic_DNA"/>
</dbReference>
<keyword evidence="1" id="KW-0805">Transcription regulation</keyword>
<comment type="caution">
    <text evidence="6">The sequence shown here is derived from an EMBL/GenBank/DDBJ whole genome shotgun (WGS) entry which is preliminary data.</text>
</comment>
<evidence type="ECO:0000259" key="5">
    <source>
        <dbReference type="PROSITE" id="PS01124"/>
    </source>
</evidence>
<feature type="domain" description="HTH araC/xylS-type" evidence="5">
    <location>
        <begin position="176"/>
        <end position="277"/>
    </location>
</feature>
<dbReference type="AlphaFoldDB" id="A0A3P1CGX9"/>
<dbReference type="Pfam" id="PF12833">
    <property type="entry name" value="HTH_18"/>
    <property type="match status" value="1"/>
</dbReference>
<dbReference type="PANTHER" id="PTHR43280:SF28">
    <property type="entry name" value="HTH-TYPE TRANSCRIPTIONAL ACTIVATOR RHAS"/>
    <property type="match status" value="1"/>
</dbReference>
<organism evidence="6 7">
    <name type="scientific">Larkinella knui</name>
    <dbReference type="NCBI Taxonomy" id="2025310"/>
    <lineage>
        <taxon>Bacteria</taxon>
        <taxon>Pseudomonadati</taxon>
        <taxon>Bacteroidota</taxon>
        <taxon>Cytophagia</taxon>
        <taxon>Cytophagales</taxon>
        <taxon>Spirosomataceae</taxon>
        <taxon>Larkinella</taxon>
    </lineage>
</organism>
<dbReference type="RefSeq" id="WP_124908564.1">
    <property type="nucleotide sequence ID" value="NZ_RQJP01000004.1"/>
</dbReference>
<evidence type="ECO:0000256" key="4">
    <source>
        <dbReference type="SAM" id="MobiDB-lite"/>
    </source>
</evidence>
<proteinExistence type="predicted"/>
<dbReference type="GO" id="GO:0003700">
    <property type="term" value="F:DNA-binding transcription factor activity"/>
    <property type="evidence" value="ECO:0007669"/>
    <property type="project" value="InterPro"/>
</dbReference>
<protein>
    <submittedName>
        <fullName evidence="6">Helix-turn-helix domain-containing protein</fullName>
    </submittedName>
</protein>
<dbReference type="InterPro" id="IPR009057">
    <property type="entry name" value="Homeodomain-like_sf"/>
</dbReference>
<evidence type="ECO:0000313" key="6">
    <source>
        <dbReference type="EMBL" id="RRB12613.1"/>
    </source>
</evidence>
<dbReference type="PROSITE" id="PS01124">
    <property type="entry name" value="HTH_ARAC_FAMILY_2"/>
    <property type="match status" value="1"/>
</dbReference>
<dbReference type="OrthoDB" id="511992at2"/>
<dbReference type="SMART" id="SM00342">
    <property type="entry name" value="HTH_ARAC"/>
    <property type="match status" value="1"/>
</dbReference>
<reference evidence="6 7" key="1">
    <citation type="submission" date="2018-11" db="EMBL/GenBank/DDBJ databases">
        <authorList>
            <person name="Zhou Z."/>
            <person name="Wang G."/>
        </authorList>
    </citation>
    <scope>NUCLEOTIDE SEQUENCE [LARGE SCALE GENOMIC DNA]</scope>
    <source>
        <strain evidence="6 7">KCTC42998</strain>
    </source>
</reference>
<dbReference type="PANTHER" id="PTHR43280">
    <property type="entry name" value="ARAC-FAMILY TRANSCRIPTIONAL REGULATOR"/>
    <property type="match status" value="1"/>
</dbReference>
<dbReference type="Gene3D" id="1.10.10.60">
    <property type="entry name" value="Homeodomain-like"/>
    <property type="match status" value="2"/>
</dbReference>
<dbReference type="GO" id="GO:0043565">
    <property type="term" value="F:sequence-specific DNA binding"/>
    <property type="evidence" value="ECO:0007669"/>
    <property type="project" value="InterPro"/>
</dbReference>
<keyword evidence="3" id="KW-0804">Transcription</keyword>
<dbReference type="SUPFAM" id="SSF46689">
    <property type="entry name" value="Homeodomain-like"/>
    <property type="match status" value="1"/>
</dbReference>
<dbReference type="PROSITE" id="PS00041">
    <property type="entry name" value="HTH_ARAC_FAMILY_1"/>
    <property type="match status" value="1"/>
</dbReference>
<feature type="region of interest" description="Disordered" evidence="4">
    <location>
        <begin position="268"/>
        <end position="287"/>
    </location>
</feature>
<keyword evidence="2" id="KW-0238">DNA-binding</keyword>
<sequence>MKWITRERPKIDRIACPWLIRRFIDLEAEIIFVPDSQVKSRAEALQAIPFDIPGVEFTHYENQCTFDYFLKKYDLNDPALHIMAPIIRGADTDDHSVASQAAGLWAISAGMAFMIRDDYELLEKGMLIYDSLYSWATYLPQVKHVQSPAEHVLLQIYRTYLDQKGERKTKAPAWTTELRDLIQNHIDTNLNLSLKAVSEDLNINPTYLSREFSRYFDDLSFGEYIRKLRIEKAVQLLESSQNSLSEIAYITGFSDQSHFTRIFRQHMGQSPSEFRKDLAKRKANSKK</sequence>
<evidence type="ECO:0000313" key="7">
    <source>
        <dbReference type="Proteomes" id="UP000274271"/>
    </source>
</evidence>
<evidence type="ECO:0000256" key="3">
    <source>
        <dbReference type="ARBA" id="ARBA00023163"/>
    </source>
</evidence>
<dbReference type="InterPro" id="IPR020449">
    <property type="entry name" value="Tscrpt_reg_AraC-type_HTH"/>
</dbReference>
<gene>
    <name evidence="6" type="ORF">EHT87_20700</name>
</gene>
<dbReference type="InterPro" id="IPR018062">
    <property type="entry name" value="HTH_AraC-typ_CS"/>
</dbReference>
<feature type="compositionally biased region" description="Basic residues" evidence="4">
    <location>
        <begin position="278"/>
        <end position="287"/>
    </location>
</feature>